<dbReference type="AlphaFoldDB" id="A0A6M3LP36"/>
<accession>A0A6M3LP36</accession>
<evidence type="ECO:0000256" key="1">
    <source>
        <dbReference type="SAM" id="Phobius"/>
    </source>
</evidence>
<protein>
    <submittedName>
        <fullName evidence="2">Uncharacterized protein</fullName>
    </submittedName>
</protein>
<keyword evidence="1" id="KW-0812">Transmembrane</keyword>
<reference evidence="2" key="1">
    <citation type="submission" date="2020-03" db="EMBL/GenBank/DDBJ databases">
        <title>The deep terrestrial virosphere.</title>
        <authorList>
            <person name="Holmfeldt K."/>
            <person name="Nilsson E."/>
            <person name="Simone D."/>
            <person name="Lopez-Fernandez M."/>
            <person name="Wu X."/>
            <person name="de Brujin I."/>
            <person name="Lundin D."/>
            <person name="Andersson A."/>
            <person name="Bertilsson S."/>
            <person name="Dopson M."/>
        </authorList>
    </citation>
    <scope>NUCLEOTIDE SEQUENCE</scope>
    <source>
        <strain evidence="2">MM415B05544</strain>
    </source>
</reference>
<evidence type="ECO:0000313" key="2">
    <source>
        <dbReference type="EMBL" id="QJA95214.1"/>
    </source>
</evidence>
<gene>
    <name evidence="2" type="ORF">MM415B05544_0010</name>
</gene>
<keyword evidence="1" id="KW-1133">Transmembrane helix</keyword>
<feature type="transmembrane region" description="Helical" evidence="1">
    <location>
        <begin position="12"/>
        <end position="31"/>
    </location>
</feature>
<organism evidence="2">
    <name type="scientific">viral metagenome</name>
    <dbReference type="NCBI Taxonomy" id="1070528"/>
    <lineage>
        <taxon>unclassified sequences</taxon>
        <taxon>metagenomes</taxon>
        <taxon>organismal metagenomes</taxon>
    </lineage>
</organism>
<dbReference type="EMBL" id="MT143295">
    <property type="protein sequence ID" value="QJA95214.1"/>
    <property type="molecule type" value="Genomic_DNA"/>
</dbReference>
<keyword evidence="1" id="KW-0472">Membrane</keyword>
<sequence>MLQKWNKFCIENGVGLMAVLIIVMVLSFSLASLRIPEELRGGVMLQVNKTLANQEEILGECLVQQEEMDNLNNKIDTIRVMLGGLEKILLSNQP</sequence>
<proteinExistence type="predicted"/>
<name>A0A6M3LP36_9ZZZZ</name>